<keyword evidence="3" id="KW-0689">Ribosomal protein</keyword>
<evidence type="ECO:0000313" key="8">
    <source>
        <dbReference type="EMBL" id="TRY77000.1"/>
    </source>
</evidence>
<dbReference type="SMART" id="SM00916">
    <property type="entry name" value="L51_S25_CI-B8"/>
    <property type="match status" value="1"/>
</dbReference>
<dbReference type="Gene3D" id="3.40.30.10">
    <property type="entry name" value="Glutaredoxin"/>
    <property type="match status" value="1"/>
</dbReference>
<comment type="caution">
    <text evidence="8">The sequence shown here is derived from an EMBL/GenBank/DDBJ whole genome shotgun (WGS) entry which is preliminary data.</text>
</comment>
<keyword evidence="4" id="KW-0496">Mitochondrion</keyword>
<dbReference type="STRING" id="6832.A0A553PH36"/>
<keyword evidence="9" id="KW-1185">Reference proteome</keyword>
<comment type="subcellular location">
    <subcellularLocation>
        <location evidence="1">Mitochondrion</location>
    </subcellularLocation>
</comment>
<evidence type="ECO:0000256" key="1">
    <source>
        <dbReference type="ARBA" id="ARBA00004173"/>
    </source>
</evidence>
<evidence type="ECO:0000256" key="5">
    <source>
        <dbReference type="ARBA" id="ARBA00023274"/>
    </source>
</evidence>
<sequence length="178" mass="20587">MTSRCLFLKHGFIFNNAPLKNGLGRFIPQLQRVTIKFCKESGGSVGIRQFIEKEVVEFAQKNPHVSLYLKPRRHRDPFIVAEYLNGEKHHFPLKNKDFTYVVETVDSLLHHSGKEFQIQEKQHYTDQTSIQGMWHPFTHVDPSVAVSQFPNDQFSTPFGVPMTATEKLKELFEAQKKA</sequence>
<dbReference type="Pfam" id="PF05047">
    <property type="entry name" value="L51_S25_CI-B8"/>
    <property type="match status" value="1"/>
</dbReference>
<dbReference type="GO" id="GO:0005762">
    <property type="term" value="C:mitochondrial large ribosomal subunit"/>
    <property type="evidence" value="ECO:0007669"/>
    <property type="project" value="TreeGrafter"/>
</dbReference>
<evidence type="ECO:0000313" key="9">
    <source>
        <dbReference type="Proteomes" id="UP000318571"/>
    </source>
</evidence>
<reference evidence="8 9" key="1">
    <citation type="journal article" date="2018" name="Nat. Ecol. Evol.">
        <title>Genomic signatures of mitonuclear coevolution across populations of Tigriopus californicus.</title>
        <authorList>
            <person name="Barreto F.S."/>
            <person name="Watson E.T."/>
            <person name="Lima T.G."/>
            <person name="Willett C.S."/>
            <person name="Edmands S."/>
            <person name="Li W."/>
            <person name="Burton R.S."/>
        </authorList>
    </citation>
    <scope>NUCLEOTIDE SEQUENCE [LARGE SCALE GENOMIC DNA]</scope>
    <source>
        <strain evidence="8 9">San Diego</strain>
    </source>
</reference>
<dbReference type="PANTHER" id="PTHR21396">
    <property type="entry name" value="39S RIBOSOMAL PROTEIN L43"/>
    <property type="match status" value="1"/>
</dbReference>
<organism evidence="8 9">
    <name type="scientific">Tigriopus californicus</name>
    <name type="common">Marine copepod</name>
    <dbReference type="NCBI Taxonomy" id="6832"/>
    <lineage>
        <taxon>Eukaryota</taxon>
        <taxon>Metazoa</taxon>
        <taxon>Ecdysozoa</taxon>
        <taxon>Arthropoda</taxon>
        <taxon>Crustacea</taxon>
        <taxon>Multicrustacea</taxon>
        <taxon>Hexanauplia</taxon>
        <taxon>Copepoda</taxon>
        <taxon>Harpacticoida</taxon>
        <taxon>Harpacticidae</taxon>
        <taxon>Tigriopus</taxon>
    </lineage>
</organism>
<dbReference type="EMBL" id="VCGU01000004">
    <property type="protein sequence ID" value="TRY77000.1"/>
    <property type="molecule type" value="Genomic_DNA"/>
</dbReference>
<dbReference type="Proteomes" id="UP000318571">
    <property type="component" value="Chromosome 5"/>
</dbReference>
<evidence type="ECO:0000256" key="2">
    <source>
        <dbReference type="ARBA" id="ARBA00006073"/>
    </source>
</evidence>
<evidence type="ECO:0000256" key="4">
    <source>
        <dbReference type="ARBA" id="ARBA00023128"/>
    </source>
</evidence>
<dbReference type="AlphaFoldDB" id="A0A553PH36"/>
<evidence type="ECO:0000259" key="7">
    <source>
        <dbReference type="SMART" id="SM00916"/>
    </source>
</evidence>
<dbReference type="PANTHER" id="PTHR21396:SF2">
    <property type="entry name" value="LARGE RIBOSOMAL SUBUNIT PROTEIN ML43"/>
    <property type="match status" value="1"/>
</dbReference>
<dbReference type="InterPro" id="IPR039927">
    <property type="entry name" value="Ribosomal_mL43"/>
</dbReference>
<gene>
    <name evidence="8" type="ORF">TCAL_13512</name>
</gene>
<dbReference type="OMA" id="IKWMELL"/>
<dbReference type="SUPFAM" id="SSF52833">
    <property type="entry name" value="Thioredoxin-like"/>
    <property type="match status" value="1"/>
</dbReference>
<name>A0A553PH36_TIGCA</name>
<dbReference type="GO" id="GO:0003735">
    <property type="term" value="F:structural constituent of ribosome"/>
    <property type="evidence" value="ECO:0007669"/>
    <property type="project" value="InterPro"/>
</dbReference>
<dbReference type="InterPro" id="IPR036249">
    <property type="entry name" value="Thioredoxin-like_sf"/>
</dbReference>
<evidence type="ECO:0000256" key="6">
    <source>
        <dbReference type="ARBA" id="ARBA00035188"/>
    </source>
</evidence>
<comment type="similarity">
    <text evidence="2">Belongs to the mitochondrion-specific ribosomal protein mL43 family.</text>
</comment>
<dbReference type="OrthoDB" id="88at2759"/>
<feature type="domain" description="Ribosomal protein/NADH dehydrogenase" evidence="7">
    <location>
        <begin position="39"/>
        <end position="112"/>
    </location>
</feature>
<proteinExistence type="inferred from homology"/>
<dbReference type="InterPro" id="IPR007741">
    <property type="entry name" value="Ribosomal_mL43/mS25/NADH_DH"/>
</dbReference>
<keyword evidence="5" id="KW-0687">Ribonucleoprotein</keyword>
<protein>
    <recommendedName>
        <fullName evidence="6">Large ribosomal subunit protein mL43</fullName>
    </recommendedName>
</protein>
<accession>A0A553PH36</accession>
<evidence type="ECO:0000256" key="3">
    <source>
        <dbReference type="ARBA" id="ARBA00022980"/>
    </source>
</evidence>
<dbReference type="GO" id="GO:0032543">
    <property type="term" value="P:mitochondrial translation"/>
    <property type="evidence" value="ECO:0007669"/>
    <property type="project" value="InterPro"/>
</dbReference>